<name>A0A4R2B6V8_9BACI</name>
<dbReference type="SUPFAM" id="SSF58104">
    <property type="entry name" value="Methyl-accepting chemotaxis protein (MCP) signaling domain"/>
    <property type="match status" value="1"/>
</dbReference>
<evidence type="ECO:0000256" key="10">
    <source>
        <dbReference type="PROSITE-ProRule" id="PRU00284"/>
    </source>
</evidence>
<dbReference type="GO" id="GO:0007165">
    <property type="term" value="P:signal transduction"/>
    <property type="evidence" value="ECO:0007669"/>
    <property type="project" value="UniProtKB-KW"/>
</dbReference>
<keyword evidence="7 11" id="KW-0472">Membrane</keyword>
<dbReference type="CDD" id="cd11386">
    <property type="entry name" value="MCP_signal"/>
    <property type="match status" value="1"/>
</dbReference>
<reference evidence="14 15" key="1">
    <citation type="journal article" date="2015" name="Stand. Genomic Sci.">
        <title>Genomic Encyclopedia of Bacterial and Archaeal Type Strains, Phase III: the genomes of soil and plant-associated and newly described type strains.</title>
        <authorList>
            <person name="Whitman W.B."/>
            <person name="Woyke T."/>
            <person name="Klenk H.P."/>
            <person name="Zhou Y."/>
            <person name="Lilburn T.G."/>
            <person name="Beck B.J."/>
            <person name="De Vos P."/>
            <person name="Vandamme P."/>
            <person name="Eisen J.A."/>
            <person name="Garrity G."/>
            <person name="Hugenholtz P."/>
            <person name="Kyrpides N.C."/>
        </authorList>
    </citation>
    <scope>NUCLEOTIDE SEQUENCE [LARGE SCALE GENOMIC DNA]</scope>
    <source>
        <strain evidence="14 15">CV53</strain>
    </source>
</reference>
<keyword evidence="5 11" id="KW-0812">Transmembrane</keyword>
<evidence type="ECO:0000256" key="9">
    <source>
        <dbReference type="ARBA" id="ARBA00029447"/>
    </source>
</evidence>
<evidence type="ECO:0000313" key="14">
    <source>
        <dbReference type="EMBL" id="TCN22428.1"/>
    </source>
</evidence>
<dbReference type="InterPro" id="IPR033479">
    <property type="entry name" value="dCache_1"/>
</dbReference>
<comment type="caution">
    <text evidence="14">The sequence shown here is derived from an EMBL/GenBank/DDBJ whole genome shotgun (WGS) entry which is preliminary data.</text>
</comment>
<dbReference type="InterPro" id="IPR029151">
    <property type="entry name" value="Sensor-like_sf"/>
</dbReference>
<dbReference type="PANTHER" id="PTHR32089">
    <property type="entry name" value="METHYL-ACCEPTING CHEMOTAXIS PROTEIN MCPB"/>
    <property type="match status" value="1"/>
</dbReference>
<evidence type="ECO:0000313" key="15">
    <source>
        <dbReference type="Proteomes" id="UP000295689"/>
    </source>
</evidence>
<dbReference type="SUPFAM" id="SSF103190">
    <property type="entry name" value="Sensory domain-like"/>
    <property type="match status" value="1"/>
</dbReference>
<dbReference type="InterPro" id="IPR003660">
    <property type="entry name" value="HAMP_dom"/>
</dbReference>
<dbReference type="PROSITE" id="PS50111">
    <property type="entry name" value="CHEMOTAXIS_TRANSDUC_2"/>
    <property type="match status" value="1"/>
</dbReference>
<evidence type="ECO:0000256" key="2">
    <source>
        <dbReference type="ARBA" id="ARBA00022475"/>
    </source>
</evidence>
<evidence type="ECO:0000259" key="13">
    <source>
        <dbReference type="PROSITE" id="PS50885"/>
    </source>
</evidence>
<evidence type="ECO:0000256" key="11">
    <source>
        <dbReference type="SAM" id="Phobius"/>
    </source>
</evidence>
<dbReference type="SMART" id="SM00283">
    <property type="entry name" value="MA"/>
    <property type="match status" value="1"/>
</dbReference>
<dbReference type="Pfam" id="PF00015">
    <property type="entry name" value="MCPsignal"/>
    <property type="match status" value="1"/>
</dbReference>
<organism evidence="14 15">
    <name type="scientific">Mesobacillus foraminis</name>
    <dbReference type="NCBI Taxonomy" id="279826"/>
    <lineage>
        <taxon>Bacteria</taxon>
        <taxon>Bacillati</taxon>
        <taxon>Bacillota</taxon>
        <taxon>Bacilli</taxon>
        <taxon>Bacillales</taxon>
        <taxon>Bacillaceae</taxon>
        <taxon>Mesobacillus</taxon>
    </lineage>
</organism>
<dbReference type="PANTHER" id="PTHR32089:SF114">
    <property type="entry name" value="METHYL-ACCEPTING CHEMOTAXIS PROTEIN MCPB"/>
    <property type="match status" value="1"/>
</dbReference>
<proteinExistence type="inferred from homology"/>
<keyword evidence="3" id="KW-0488">Methylation</keyword>
<dbReference type="Pfam" id="PF00672">
    <property type="entry name" value="HAMP"/>
    <property type="match status" value="1"/>
</dbReference>
<protein>
    <submittedName>
        <fullName evidence="14">Methyl-accepting chemotaxis protein</fullName>
    </submittedName>
</protein>
<evidence type="ECO:0000256" key="1">
    <source>
        <dbReference type="ARBA" id="ARBA00004651"/>
    </source>
</evidence>
<dbReference type="SMART" id="SM00304">
    <property type="entry name" value="HAMP"/>
    <property type="match status" value="1"/>
</dbReference>
<keyword evidence="15" id="KW-1185">Reference proteome</keyword>
<evidence type="ECO:0000256" key="5">
    <source>
        <dbReference type="ARBA" id="ARBA00022692"/>
    </source>
</evidence>
<evidence type="ECO:0000256" key="6">
    <source>
        <dbReference type="ARBA" id="ARBA00022989"/>
    </source>
</evidence>
<comment type="subcellular location">
    <subcellularLocation>
        <location evidence="1">Cell membrane</location>
        <topology evidence="1">Multi-pass membrane protein</topology>
    </subcellularLocation>
</comment>
<dbReference type="EMBL" id="SLVV01000011">
    <property type="protein sequence ID" value="TCN22428.1"/>
    <property type="molecule type" value="Genomic_DNA"/>
</dbReference>
<feature type="domain" description="HAMP" evidence="13">
    <location>
        <begin position="307"/>
        <end position="359"/>
    </location>
</feature>
<evidence type="ECO:0000256" key="3">
    <source>
        <dbReference type="ARBA" id="ARBA00022481"/>
    </source>
</evidence>
<dbReference type="AlphaFoldDB" id="A0A4R2B6V8"/>
<keyword evidence="6 11" id="KW-1133">Transmembrane helix</keyword>
<feature type="domain" description="Methyl-accepting transducer" evidence="12">
    <location>
        <begin position="378"/>
        <end position="614"/>
    </location>
</feature>
<keyword evidence="8 10" id="KW-0807">Transducer</keyword>
<dbReference type="GO" id="GO:0005886">
    <property type="term" value="C:plasma membrane"/>
    <property type="evidence" value="ECO:0007669"/>
    <property type="project" value="UniProtKB-SubCell"/>
</dbReference>
<sequence length="664" mass="72054">MNNQKRSKMRRFSTLTIRTRLFLSFILLLIIPALLIGTFSYNSAVKELKETILSGASENVKLLDEFLSDQLDPKINDANYFSDLFNKDSYSSKEKGNTIKKLEQYAKLHPEATSIYIGTASGDMILYPNQDLPDDFDPRQRSWYQDAVSSDGKSITTDPYTDASTGDVLITVAQSVKDGSGVLAIDISLKELFEMASLIKIGEKGYPIILDTTGNYVVHPTQKSGDPATESWSKTIYRSDSGHISYDYNGTPKEMDFYTNELTGWKIVGTMNLAEIDDAAKPILINTLVIIAIFILLGLTVSYFITRSISRPLKELVEITERVSEGNLTQSFKVRNNDEISQVGISFNKMIFALKDLIQHVGEKSDQLASSSEELTASSEQNNHATEQVASAIQHVAAGTEKQKNMVRESTTVVTEMAEGIQTIMANSQTVAGTATEAALVVTSGVESIQQSVKQMQNISETVNDLGAVINTLGERSKEISQIIDVISDIAGQTNLLALNAAIEAARAGEHGKGFAVVAAEVRKLAEQSAKSTESIRHLITSIQSDTGLAVGSMEKGASEVEKGIAIVDSAGTSFMQIQKFVDTVTTQIQEVSASIEQMSAGASQVVELVSEIDEITASTSAEGQEVSAATEEQLASMQEIAASAAALSFMAEELQESVKRFKI</sequence>
<gene>
    <name evidence="14" type="ORF">EV146_111271</name>
</gene>
<dbReference type="Pfam" id="PF02743">
    <property type="entry name" value="dCache_1"/>
    <property type="match status" value="1"/>
</dbReference>
<dbReference type="Gene3D" id="3.30.450.20">
    <property type="entry name" value="PAS domain"/>
    <property type="match status" value="2"/>
</dbReference>
<dbReference type="CDD" id="cd12912">
    <property type="entry name" value="PDC2_MCP_like"/>
    <property type="match status" value="1"/>
</dbReference>
<keyword evidence="4" id="KW-0145">Chemotaxis</keyword>
<dbReference type="Proteomes" id="UP000295689">
    <property type="component" value="Unassembled WGS sequence"/>
</dbReference>
<dbReference type="Gene3D" id="1.10.287.950">
    <property type="entry name" value="Methyl-accepting chemotaxis protein"/>
    <property type="match status" value="1"/>
</dbReference>
<dbReference type="RefSeq" id="WP_132010291.1">
    <property type="nucleotide sequence ID" value="NZ_JABUHM010000013.1"/>
</dbReference>
<evidence type="ECO:0000256" key="4">
    <source>
        <dbReference type="ARBA" id="ARBA00022500"/>
    </source>
</evidence>
<evidence type="ECO:0000259" key="12">
    <source>
        <dbReference type="PROSITE" id="PS50111"/>
    </source>
</evidence>
<evidence type="ECO:0000256" key="8">
    <source>
        <dbReference type="ARBA" id="ARBA00023224"/>
    </source>
</evidence>
<dbReference type="GO" id="GO:0006935">
    <property type="term" value="P:chemotaxis"/>
    <property type="evidence" value="ECO:0007669"/>
    <property type="project" value="UniProtKB-KW"/>
</dbReference>
<accession>A0A4R2B6V8</accession>
<dbReference type="CDD" id="cd18773">
    <property type="entry name" value="PDC1_HK_sensor"/>
    <property type="match status" value="1"/>
</dbReference>
<feature type="transmembrane region" description="Helical" evidence="11">
    <location>
        <begin position="21"/>
        <end position="41"/>
    </location>
</feature>
<dbReference type="InterPro" id="IPR004089">
    <property type="entry name" value="MCPsignal_dom"/>
</dbReference>
<dbReference type="PROSITE" id="PS50885">
    <property type="entry name" value="HAMP"/>
    <property type="match status" value="1"/>
</dbReference>
<feature type="transmembrane region" description="Helical" evidence="11">
    <location>
        <begin position="283"/>
        <end position="305"/>
    </location>
</feature>
<keyword evidence="2" id="KW-1003">Cell membrane</keyword>
<evidence type="ECO:0000256" key="7">
    <source>
        <dbReference type="ARBA" id="ARBA00023136"/>
    </source>
</evidence>
<comment type="similarity">
    <text evidence="9">Belongs to the methyl-accepting chemotaxis (MCP) protein family.</text>
</comment>
<dbReference type="CDD" id="cd06225">
    <property type="entry name" value="HAMP"/>
    <property type="match status" value="1"/>
</dbReference>